<name>A0A9X1QK70_9SPHN</name>
<dbReference type="PANTHER" id="PTHR35368:SF1">
    <property type="entry name" value="HYDROPEROXIDE REDUCTASE"/>
    <property type="match status" value="1"/>
</dbReference>
<dbReference type="InterPro" id="IPR003718">
    <property type="entry name" value="OsmC/Ohr_fam"/>
</dbReference>
<sequence>MLSPIMKRIVNDIDVDAIEAFVADASANPENATLEFGVTTRWTGQLRSESRPAPIVMGNGETIDRDFAITADEPEQIFGSNEAPNPQELLLAALNACMTVGYVAGAANRGISLSKLEIETRGTLDLRGFFGLSDAVPPGYPALEYVVRIAGDGTAEQFAEIHAEVQATSPNFDNLARAVRLNATLQVEG</sequence>
<dbReference type="Pfam" id="PF02566">
    <property type="entry name" value="OsmC"/>
    <property type="match status" value="1"/>
</dbReference>
<dbReference type="RefSeq" id="WP_235067066.1">
    <property type="nucleotide sequence ID" value="NZ_JAKFGM010000001.1"/>
</dbReference>
<dbReference type="SUPFAM" id="SSF82784">
    <property type="entry name" value="OsmC-like"/>
    <property type="match status" value="1"/>
</dbReference>
<comment type="caution">
    <text evidence="1">The sequence shown here is derived from an EMBL/GenBank/DDBJ whole genome shotgun (WGS) entry which is preliminary data.</text>
</comment>
<keyword evidence="2" id="KW-1185">Reference proteome</keyword>
<accession>A0A9X1QK70</accession>
<dbReference type="Gene3D" id="3.30.300.20">
    <property type="match status" value="1"/>
</dbReference>
<gene>
    <name evidence="1" type="ORF">LVY65_05960</name>
</gene>
<evidence type="ECO:0000313" key="1">
    <source>
        <dbReference type="EMBL" id="MCF2514610.1"/>
    </source>
</evidence>
<reference evidence="1" key="1">
    <citation type="submission" date="2022-01" db="EMBL/GenBank/DDBJ databases">
        <authorList>
            <person name="Jo J.-H."/>
            <person name="Im W.-T."/>
        </authorList>
    </citation>
    <scope>NUCLEOTIDE SEQUENCE</scope>
    <source>
        <strain evidence="1">G124</strain>
    </source>
</reference>
<proteinExistence type="predicted"/>
<dbReference type="Proteomes" id="UP001139410">
    <property type="component" value="Unassembled WGS sequence"/>
</dbReference>
<dbReference type="PANTHER" id="PTHR35368">
    <property type="entry name" value="HYDROPEROXIDE REDUCTASE"/>
    <property type="match status" value="1"/>
</dbReference>
<dbReference type="InterPro" id="IPR036102">
    <property type="entry name" value="OsmC/Ohrsf"/>
</dbReference>
<organism evidence="1 2">
    <name type="scientific">Sphingomonas cremea</name>
    <dbReference type="NCBI Taxonomy" id="2904799"/>
    <lineage>
        <taxon>Bacteria</taxon>
        <taxon>Pseudomonadati</taxon>
        <taxon>Pseudomonadota</taxon>
        <taxon>Alphaproteobacteria</taxon>
        <taxon>Sphingomonadales</taxon>
        <taxon>Sphingomonadaceae</taxon>
        <taxon>Sphingomonas</taxon>
    </lineage>
</organism>
<dbReference type="EMBL" id="JAKFGM010000001">
    <property type="protein sequence ID" value="MCF2514610.1"/>
    <property type="molecule type" value="Genomic_DNA"/>
</dbReference>
<dbReference type="AlphaFoldDB" id="A0A9X1QK70"/>
<dbReference type="InterPro" id="IPR015946">
    <property type="entry name" value="KH_dom-like_a/b"/>
</dbReference>
<dbReference type="InterPro" id="IPR052924">
    <property type="entry name" value="OsmC/Ohr_hydroprdx_reductase"/>
</dbReference>
<protein>
    <submittedName>
        <fullName evidence="1">OsmC family protein</fullName>
    </submittedName>
</protein>
<evidence type="ECO:0000313" key="2">
    <source>
        <dbReference type="Proteomes" id="UP001139410"/>
    </source>
</evidence>